<dbReference type="InterPro" id="IPR013120">
    <property type="entry name" value="FAR_NAD-bd"/>
</dbReference>
<sequence>MSLTNDRHGVNLCPPLSCERKKTNVKEMQKTFESYTNQLPHTADACYMLNGSRTLAVIGSTGFLGPYIIASLLSIHKHSEILCLNRSPDGQQRTESALSTLTTDAQLRFWVTDITQSKLGLTALQVAFLASRVDELIFNAWDPHWGKDLAYFNSFLSGIRNAIDLCAAGSRRPRIIFVSSICAVGNWPLINPTDPTIPEAVVWDSRCAMPHGYGESKCVAEQILAKAHEVSGVPPLDWIPVDILAEGIANITMRPPNGLGVDVFNALHPNAAQWALLYQTLQTRFGLSSTEESLPEWLDRFDPTYMKLHGFLSAAGNGREHNMTFKNQKALEVLPLVPEITEDLLARWLTDWSLTADVLSAKL</sequence>
<accession>A0A6A6ZD54</accession>
<keyword evidence="2" id="KW-0597">Phosphoprotein</keyword>
<keyword evidence="1" id="KW-0596">Phosphopantetheine</keyword>
<organism evidence="4 5">
    <name type="scientific">Ophiobolus disseminans</name>
    <dbReference type="NCBI Taxonomy" id="1469910"/>
    <lineage>
        <taxon>Eukaryota</taxon>
        <taxon>Fungi</taxon>
        <taxon>Dikarya</taxon>
        <taxon>Ascomycota</taxon>
        <taxon>Pezizomycotina</taxon>
        <taxon>Dothideomycetes</taxon>
        <taxon>Pleosporomycetidae</taxon>
        <taxon>Pleosporales</taxon>
        <taxon>Pleosporineae</taxon>
        <taxon>Phaeosphaeriaceae</taxon>
        <taxon>Ophiobolus</taxon>
    </lineage>
</organism>
<dbReference type="Proteomes" id="UP000799424">
    <property type="component" value="Unassembled WGS sequence"/>
</dbReference>
<protein>
    <submittedName>
        <fullName evidence="4">NAD(P)-binding protein</fullName>
    </submittedName>
</protein>
<proteinExistence type="predicted"/>
<dbReference type="EMBL" id="MU006256">
    <property type="protein sequence ID" value="KAF2818225.1"/>
    <property type="molecule type" value="Genomic_DNA"/>
</dbReference>
<keyword evidence="5" id="KW-1185">Reference proteome</keyword>
<dbReference type="AlphaFoldDB" id="A0A6A6ZD54"/>
<dbReference type="OrthoDB" id="429813at2759"/>
<dbReference type="PANTHER" id="PTHR43439:SF2">
    <property type="entry name" value="ENZYME, PUTATIVE (JCVI)-RELATED"/>
    <property type="match status" value="1"/>
</dbReference>
<reference evidence="4" key="1">
    <citation type="journal article" date="2020" name="Stud. Mycol.">
        <title>101 Dothideomycetes genomes: a test case for predicting lifestyles and emergence of pathogens.</title>
        <authorList>
            <person name="Haridas S."/>
            <person name="Albert R."/>
            <person name="Binder M."/>
            <person name="Bloem J."/>
            <person name="Labutti K."/>
            <person name="Salamov A."/>
            <person name="Andreopoulos B."/>
            <person name="Baker S."/>
            <person name="Barry K."/>
            <person name="Bills G."/>
            <person name="Bluhm B."/>
            <person name="Cannon C."/>
            <person name="Castanera R."/>
            <person name="Culley D."/>
            <person name="Daum C."/>
            <person name="Ezra D."/>
            <person name="Gonzalez J."/>
            <person name="Henrissat B."/>
            <person name="Kuo A."/>
            <person name="Liang C."/>
            <person name="Lipzen A."/>
            <person name="Lutzoni F."/>
            <person name="Magnuson J."/>
            <person name="Mondo S."/>
            <person name="Nolan M."/>
            <person name="Ohm R."/>
            <person name="Pangilinan J."/>
            <person name="Park H.-J."/>
            <person name="Ramirez L."/>
            <person name="Alfaro M."/>
            <person name="Sun H."/>
            <person name="Tritt A."/>
            <person name="Yoshinaga Y."/>
            <person name="Zwiers L.-H."/>
            <person name="Turgeon B."/>
            <person name="Goodwin S."/>
            <person name="Spatafora J."/>
            <person name="Crous P."/>
            <person name="Grigoriev I."/>
        </authorList>
    </citation>
    <scope>NUCLEOTIDE SEQUENCE</scope>
    <source>
        <strain evidence="4">CBS 113818</strain>
    </source>
</reference>
<evidence type="ECO:0000256" key="2">
    <source>
        <dbReference type="ARBA" id="ARBA00022553"/>
    </source>
</evidence>
<dbReference type="InterPro" id="IPR051414">
    <property type="entry name" value="Adenylate-forming_Reductase"/>
</dbReference>
<evidence type="ECO:0000259" key="3">
    <source>
        <dbReference type="Pfam" id="PF07993"/>
    </source>
</evidence>
<name>A0A6A6ZD54_9PLEO</name>
<dbReference type="InterPro" id="IPR036291">
    <property type="entry name" value="NAD(P)-bd_dom_sf"/>
</dbReference>
<dbReference type="Gene3D" id="3.40.50.720">
    <property type="entry name" value="NAD(P)-binding Rossmann-like Domain"/>
    <property type="match status" value="2"/>
</dbReference>
<evidence type="ECO:0000313" key="4">
    <source>
        <dbReference type="EMBL" id="KAF2818225.1"/>
    </source>
</evidence>
<feature type="domain" description="Thioester reductase (TE)" evidence="3">
    <location>
        <begin position="59"/>
        <end position="234"/>
    </location>
</feature>
<gene>
    <name evidence="4" type="ORF">CC86DRAFT_461199</name>
</gene>
<dbReference type="SUPFAM" id="SSF51735">
    <property type="entry name" value="NAD(P)-binding Rossmann-fold domains"/>
    <property type="match status" value="1"/>
</dbReference>
<dbReference type="Pfam" id="PF07993">
    <property type="entry name" value="NAD_binding_4"/>
    <property type="match status" value="1"/>
</dbReference>
<dbReference type="PANTHER" id="PTHR43439">
    <property type="entry name" value="PHENYLACETATE-COENZYME A LIGASE"/>
    <property type="match status" value="1"/>
</dbReference>
<evidence type="ECO:0000256" key="1">
    <source>
        <dbReference type="ARBA" id="ARBA00022450"/>
    </source>
</evidence>
<evidence type="ECO:0000313" key="5">
    <source>
        <dbReference type="Proteomes" id="UP000799424"/>
    </source>
</evidence>